<dbReference type="AlphaFoldDB" id="A0A6V7L5G4"/>
<evidence type="ECO:0000256" key="10">
    <source>
        <dbReference type="ARBA" id="ARBA00047783"/>
    </source>
</evidence>
<dbReference type="GO" id="GO:0005759">
    <property type="term" value="C:mitochondrial matrix"/>
    <property type="evidence" value="ECO:0007669"/>
    <property type="project" value="UniProtKB-SubCell"/>
</dbReference>
<evidence type="ECO:0000256" key="11">
    <source>
        <dbReference type="HAMAP-Rule" id="MF_03152"/>
    </source>
</evidence>
<feature type="binding site" evidence="11">
    <location>
        <position position="298"/>
    </location>
    <ligand>
        <name>S-adenosyl-L-methionine</name>
        <dbReference type="ChEBI" id="CHEBI:59789"/>
    </ligand>
</feature>
<evidence type="ECO:0000256" key="7">
    <source>
        <dbReference type="ARBA" id="ARBA00023128"/>
    </source>
</evidence>
<sequence length="422" mass="49292">MTSLDREKFTSTFQVHSLELKNLPVCEIMPVLKKYLLKFKHWKSVEKSGNGLVVYLDPEKIETFDDFDEKDRIHLLKYVNRMEKRDLTLKYENWSADAILRAILPDDVEVPTSYTKVGHIVHLNLRENQLPFKKLIGQVYLDHVPQTRVVVNKLNNIDTEFRFFSMEILAGENDTITTVKENNCQFKFDFAKVYWNSRLATEHERLIECMKKGDTLYDVFAGVGPFSIPAARKGITVLANDLNPESYRWLKENATANKVKNFNCFNQDGRIFLREHVKSHLLKRRHDNADGFEHIAMNLPALAIEFLDVFSDWMDQEEIKLVIKNPPLVHLYCFVRATKSDDPKIIAQEIVEEQLNIKFTSESLKMIQYVRNVAPNKEMMRVSFYLTEEIMSCKKSNEPPTKRPKIHNEFNNIVGQDGQQKQ</sequence>
<dbReference type="PANTHER" id="PTHR23245">
    <property type="entry name" value="TRNA METHYLTRANSFERASE"/>
    <property type="match status" value="1"/>
</dbReference>
<protein>
    <recommendedName>
        <fullName evidence="11">tRNA (guanine(37)-N1)-methyltransferase</fullName>
        <ecNumber evidence="11">2.1.1.228</ecNumber>
    </recommendedName>
    <alternativeName>
        <fullName evidence="11">M1G-methyltransferase</fullName>
    </alternativeName>
    <alternativeName>
        <fullName evidence="11">tRNA [GM37] methyltransferase</fullName>
    </alternativeName>
    <alternativeName>
        <fullName evidence="11">tRNA methyltransferase 5 homolog</fullName>
    </alternativeName>
</protein>
<dbReference type="InterPro" id="IPR030382">
    <property type="entry name" value="MeTrfase_TRM5/TYW2"/>
</dbReference>
<evidence type="ECO:0000259" key="13">
    <source>
        <dbReference type="PROSITE" id="PS51684"/>
    </source>
</evidence>
<feature type="binding site" evidence="11">
    <location>
        <begin position="241"/>
        <end position="242"/>
    </location>
    <ligand>
        <name>S-adenosyl-L-methionine</name>
        <dbReference type="ChEBI" id="CHEBI:59789"/>
    </ligand>
</feature>
<dbReference type="GO" id="GO:0005634">
    <property type="term" value="C:nucleus"/>
    <property type="evidence" value="ECO:0007669"/>
    <property type="project" value="UniProtKB-SubCell"/>
</dbReference>
<dbReference type="HAMAP" id="MF_03152">
    <property type="entry name" value="TRM5"/>
    <property type="match status" value="1"/>
</dbReference>
<dbReference type="PROSITE" id="PS51684">
    <property type="entry name" value="SAM_MT_TRM5_TYW2"/>
    <property type="match status" value="1"/>
</dbReference>
<dbReference type="GO" id="GO:0070901">
    <property type="term" value="P:mitochondrial tRNA methylation"/>
    <property type="evidence" value="ECO:0007669"/>
    <property type="project" value="TreeGrafter"/>
</dbReference>
<feature type="binding site" evidence="11">
    <location>
        <begin position="268"/>
        <end position="269"/>
    </location>
    <ligand>
        <name>S-adenosyl-L-methionine</name>
        <dbReference type="ChEBI" id="CHEBI:59789"/>
    </ligand>
</feature>
<evidence type="ECO:0000256" key="2">
    <source>
        <dbReference type="ARBA" id="ARBA00022490"/>
    </source>
</evidence>
<evidence type="ECO:0000256" key="12">
    <source>
        <dbReference type="SAM" id="MobiDB-lite"/>
    </source>
</evidence>
<comment type="subcellular location">
    <subcellularLocation>
        <location evidence="11">Mitochondrion matrix</location>
    </subcellularLocation>
    <subcellularLocation>
        <location evidence="11">Nucleus</location>
    </subcellularLocation>
    <subcellularLocation>
        <location evidence="11">Cytoplasm</location>
    </subcellularLocation>
    <text evidence="11">Predominantly in the mitochondria and in the nucleus.</text>
</comment>
<dbReference type="Gene3D" id="3.40.50.150">
    <property type="entry name" value="Vaccinia Virus protein VP39"/>
    <property type="match status" value="1"/>
</dbReference>
<evidence type="ECO:0000256" key="5">
    <source>
        <dbReference type="ARBA" id="ARBA00022691"/>
    </source>
</evidence>
<keyword evidence="8 11" id="KW-0539">Nucleus</keyword>
<evidence type="ECO:0000256" key="8">
    <source>
        <dbReference type="ARBA" id="ARBA00023242"/>
    </source>
</evidence>
<dbReference type="SUPFAM" id="SSF53335">
    <property type="entry name" value="S-adenosyl-L-methionine-dependent methyltransferases"/>
    <property type="match status" value="1"/>
</dbReference>
<dbReference type="EMBL" id="CADCXW020000334">
    <property type="protein sequence ID" value="CAD1571705.1"/>
    <property type="molecule type" value="Genomic_DNA"/>
</dbReference>
<organism evidence="14">
    <name type="scientific">Bracon brevicornis</name>
    <dbReference type="NCBI Taxonomy" id="1563983"/>
    <lineage>
        <taxon>Eukaryota</taxon>
        <taxon>Metazoa</taxon>
        <taxon>Ecdysozoa</taxon>
        <taxon>Arthropoda</taxon>
        <taxon>Hexapoda</taxon>
        <taxon>Insecta</taxon>
        <taxon>Pterygota</taxon>
        <taxon>Neoptera</taxon>
        <taxon>Endopterygota</taxon>
        <taxon>Hymenoptera</taxon>
        <taxon>Apocrita</taxon>
        <taxon>Ichneumonoidea</taxon>
        <taxon>Braconidae</taxon>
        <taxon>Braconinae</taxon>
        <taxon>Bracon</taxon>
    </lineage>
</organism>
<comment type="catalytic activity">
    <reaction evidence="10 11">
        <text>guanosine(37) in tRNA + S-adenosyl-L-methionine = N(1)-methylguanosine(37) in tRNA + S-adenosyl-L-homocysteine + H(+)</text>
        <dbReference type="Rhea" id="RHEA:36899"/>
        <dbReference type="Rhea" id="RHEA-COMP:10145"/>
        <dbReference type="Rhea" id="RHEA-COMP:10147"/>
        <dbReference type="ChEBI" id="CHEBI:15378"/>
        <dbReference type="ChEBI" id="CHEBI:57856"/>
        <dbReference type="ChEBI" id="CHEBI:59789"/>
        <dbReference type="ChEBI" id="CHEBI:73542"/>
        <dbReference type="ChEBI" id="CHEBI:74269"/>
        <dbReference type="EC" id="2.1.1.228"/>
    </reaction>
</comment>
<comment type="subunit">
    <text evidence="11">Monomer.</text>
</comment>
<proteinExistence type="inferred from homology"/>
<accession>A0A6V7L5G4</accession>
<dbReference type="InterPro" id="IPR029063">
    <property type="entry name" value="SAM-dependent_MTases_sf"/>
</dbReference>
<feature type="domain" description="SAM-dependent methyltransferase TRM5/TYW2-type" evidence="13">
    <location>
        <begin position="114"/>
        <end position="388"/>
    </location>
</feature>
<dbReference type="InterPro" id="IPR025792">
    <property type="entry name" value="tRNA_Gua_MeTrfase_euk"/>
</dbReference>
<comment type="similarity">
    <text evidence="1">Belongs to the class I-like SAM-binding methyltransferase superfamily. TRM5/TYW2 family.</text>
</comment>
<gene>
    <name evidence="14" type="ORF">BBRV_LOCUS97848</name>
</gene>
<dbReference type="PANTHER" id="PTHR23245:SF36">
    <property type="entry name" value="TRNA (GUANINE(37)-N1)-METHYLTRANSFERASE"/>
    <property type="match status" value="1"/>
</dbReference>
<keyword evidence="4 11" id="KW-0808">Transferase</keyword>
<dbReference type="FunFam" id="3.30.300.110:FF:000001">
    <property type="entry name" value="tRNA (guanine(37)-N1)-methyltransferase"/>
    <property type="match status" value="1"/>
</dbReference>
<comment type="function">
    <text evidence="9">Involved in mitochondrial tRNA methylation. Specifically methylates the N1 position of guanosine-37 in various tRNAs. Methylation is not dependent on the nature of the nucleoside 5' of the target nucleoside. This is the first step in the biosynthesis of wybutosine (yW), a modified base adjacent to the anticodon of tRNAs and required for accurate decoding.</text>
</comment>
<dbReference type="Pfam" id="PF02475">
    <property type="entry name" value="TRM5-TYW2_MTfase"/>
    <property type="match status" value="1"/>
</dbReference>
<feature type="binding site" evidence="11">
    <location>
        <position position="203"/>
    </location>
    <ligand>
        <name>S-adenosyl-L-methionine</name>
        <dbReference type="ChEBI" id="CHEBI:59789"/>
    </ligand>
</feature>
<evidence type="ECO:0000256" key="1">
    <source>
        <dbReference type="ARBA" id="ARBA00009775"/>
    </source>
</evidence>
<keyword evidence="2 11" id="KW-0963">Cytoplasm</keyword>
<dbReference type="Pfam" id="PF25133">
    <property type="entry name" value="TYW2_N_2"/>
    <property type="match status" value="1"/>
</dbReference>
<evidence type="ECO:0000256" key="9">
    <source>
        <dbReference type="ARBA" id="ARBA00045951"/>
    </source>
</evidence>
<reference evidence="14" key="1">
    <citation type="submission" date="2020-07" db="EMBL/GenBank/DDBJ databases">
        <authorList>
            <person name="Ferguson B K."/>
        </authorList>
    </citation>
    <scope>NUCLEOTIDE SEQUENCE</scope>
    <source>
        <strain evidence="14">L06</strain>
    </source>
</reference>
<dbReference type="EC" id="2.1.1.228" evidence="11"/>
<comment type="similarity">
    <text evidence="11">Belongs to the TRM5 / TYW2 family.</text>
</comment>
<dbReference type="GO" id="GO:0002939">
    <property type="term" value="P:tRNA N1-guanine methylation"/>
    <property type="evidence" value="ECO:0007669"/>
    <property type="project" value="TreeGrafter"/>
</dbReference>
<evidence type="ECO:0000256" key="4">
    <source>
        <dbReference type="ARBA" id="ARBA00022679"/>
    </source>
</evidence>
<comment type="function">
    <text evidence="11">Specifically methylates the N1 position of guanosine-37 in various cytoplasmic and mitochondrial tRNAs. Methylation is not dependent on the nature of the nucleoside 5' of the target nucleoside. This is the first step in the biosynthesis of wybutosine (yW), a modified base adjacent to the anticodon of tRNAs and required for accurate decoding.</text>
</comment>
<name>A0A6V7L5G4_9HYME</name>
<evidence type="ECO:0000256" key="3">
    <source>
        <dbReference type="ARBA" id="ARBA00022603"/>
    </source>
</evidence>
<keyword evidence="5 11" id="KW-0949">S-adenosyl-L-methionine</keyword>
<evidence type="ECO:0000313" key="14">
    <source>
        <dbReference type="EMBL" id="CAD1571705.1"/>
    </source>
</evidence>
<feature type="region of interest" description="Disordered" evidence="12">
    <location>
        <begin position="396"/>
        <end position="422"/>
    </location>
</feature>
<dbReference type="GO" id="GO:0052906">
    <property type="term" value="F:tRNA (guanine(37)-N1)-methyltransferase activity"/>
    <property type="evidence" value="ECO:0007669"/>
    <property type="project" value="UniProtKB-UniRule"/>
</dbReference>
<dbReference type="InterPro" id="IPR056743">
    <property type="entry name" value="TRM5-TYW2-like_MTfase"/>
</dbReference>
<keyword evidence="6 11" id="KW-0819">tRNA processing</keyword>
<dbReference type="Gene3D" id="3.30.300.110">
    <property type="entry name" value="Met-10+ protein-like domains"/>
    <property type="match status" value="1"/>
</dbReference>
<dbReference type="InterPro" id="IPR056744">
    <property type="entry name" value="TRM5/TYW2-like_N"/>
</dbReference>
<feature type="compositionally biased region" description="Polar residues" evidence="12">
    <location>
        <begin position="409"/>
        <end position="422"/>
    </location>
</feature>
<keyword evidence="3 11" id="KW-0489">Methyltransferase</keyword>
<dbReference type="CDD" id="cd02440">
    <property type="entry name" value="AdoMet_MTases"/>
    <property type="match status" value="1"/>
</dbReference>
<keyword evidence="7 11" id="KW-0496">Mitochondrion</keyword>
<evidence type="ECO:0000256" key="6">
    <source>
        <dbReference type="ARBA" id="ARBA00022694"/>
    </source>
</evidence>